<evidence type="ECO:0000313" key="7">
    <source>
        <dbReference type="EMBL" id="KJE77962.1"/>
    </source>
</evidence>
<evidence type="ECO:0008006" key="9">
    <source>
        <dbReference type="Google" id="ProtNLM"/>
    </source>
</evidence>
<dbReference type="Proteomes" id="UP000032336">
    <property type="component" value="Unassembled WGS sequence"/>
</dbReference>
<keyword evidence="4 6" id="KW-1133">Transmembrane helix</keyword>
<proteinExistence type="predicted"/>
<evidence type="ECO:0000256" key="3">
    <source>
        <dbReference type="ARBA" id="ARBA00022692"/>
    </source>
</evidence>
<keyword evidence="3 6" id="KW-0812">Transmembrane</keyword>
<evidence type="ECO:0000313" key="8">
    <source>
        <dbReference type="Proteomes" id="UP000032336"/>
    </source>
</evidence>
<feature type="transmembrane region" description="Helical" evidence="6">
    <location>
        <begin position="92"/>
        <end position="111"/>
    </location>
</feature>
<dbReference type="STRING" id="1121877.FEAC_03340"/>
<sequence length="165" mass="18132">MSNSPIKTSKLADYISVTETVFYIIVALFLALMAAAVLYQAVHSLFSVDLNGDVTRSLVSTLNEVLFVIILLELMSTVYNHLKNGGFQLRPFLIIGIVSSVRRILVLGAQLSTIHKSVSSTEFHSAVMELLVETLVVLALTVALYLHALAKRKKNSKQTTDVDPQ</sequence>
<dbReference type="GeneID" id="78371676"/>
<evidence type="ECO:0000256" key="5">
    <source>
        <dbReference type="ARBA" id="ARBA00023136"/>
    </source>
</evidence>
<reference evidence="7 8" key="1">
    <citation type="submission" date="2015-01" db="EMBL/GenBank/DDBJ databases">
        <title>Draft genome of the acidophilic iron oxidizer Ferrimicrobium acidiphilum strain T23.</title>
        <authorList>
            <person name="Poehlein A."/>
            <person name="Eisen S."/>
            <person name="Schloemann M."/>
            <person name="Johnson B.D."/>
            <person name="Daniel R."/>
            <person name="Muehling M."/>
        </authorList>
    </citation>
    <scope>NUCLEOTIDE SEQUENCE [LARGE SCALE GENOMIC DNA]</scope>
    <source>
        <strain evidence="7 8">T23</strain>
    </source>
</reference>
<evidence type="ECO:0000256" key="4">
    <source>
        <dbReference type="ARBA" id="ARBA00022989"/>
    </source>
</evidence>
<comment type="caution">
    <text evidence="7">The sequence shown here is derived from an EMBL/GenBank/DDBJ whole genome shotgun (WGS) entry which is preliminary data.</text>
</comment>
<keyword evidence="8" id="KW-1185">Reference proteome</keyword>
<evidence type="ECO:0000256" key="2">
    <source>
        <dbReference type="ARBA" id="ARBA00022475"/>
    </source>
</evidence>
<evidence type="ECO:0000256" key="6">
    <source>
        <dbReference type="SAM" id="Phobius"/>
    </source>
</evidence>
<dbReference type="InterPro" id="IPR020948">
    <property type="entry name" value="P_starv_induced_PsiE-like"/>
</dbReference>
<comment type="subcellular location">
    <subcellularLocation>
        <location evidence="1">Cell membrane</location>
        <topology evidence="1">Multi-pass membrane protein</topology>
    </subcellularLocation>
</comment>
<dbReference type="Pfam" id="PF06146">
    <property type="entry name" value="PsiE"/>
    <property type="match status" value="1"/>
</dbReference>
<feature type="transmembrane region" description="Helical" evidence="6">
    <location>
        <begin position="21"/>
        <end position="42"/>
    </location>
</feature>
<keyword evidence="5 6" id="KW-0472">Membrane</keyword>
<accession>A0A0D8FYW1</accession>
<dbReference type="eggNOG" id="ENOG50339PQ">
    <property type="taxonomic scope" value="Bacteria"/>
</dbReference>
<evidence type="ECO:0000256" key="1">
    <source>
        <dbReference type="ARBA" id="ARBA00004651"/>
    </source>
</evidence>
<dbReference type="OrthoDB" id="5186739at2"/>
<gene>
    <name evidence="7" type="ORF">FEAC_03340</name>
</gene>
<dbReference type="EMBL" id="JXUW01000002">
    <property type="protein sequence ID" value="KJE77962.1"/>
    <property type="molecule type" value="Genomic_DNA"/>
</dbReference>
<keyword evidence="2" id="KW-1003">Cell membrane</keyword>
<feature type="transmembrane region" description="Helical" evidence="6">
    <location>
        <begin position="131"/>
        <end position="150"/>
    </location>
</feature>
<dbReference type="RefSeq" id="WP_052574646.1">
    <property type="nucleotide sequence ID" value="NZ_JQKF01000002.1"/>
</dbReference>
<dbReference type="AlphaFoldDB" id="A0A0D8FYW1"/>
<organism evidence="7 8">
    <name type="scientific">Ferrimicrobium acidiphilum DSM 19497</name>
    <dbReference type="NCBI Taxonomy" id="1121877"/>
    <lineage>
        <taxon>Bacteria</taxon>
        <taxon>Bacillati</taxon>
        <taxon>Actinomycetota</taxon>
        <taxon>Acidimicrobiia</taxon>
        <taxon>Acidimicrobiales</taxon>
        <taxon>Acidimicrobiaceae</taxon>
        <taxon>Ferrimicrobium</taxon>
    </lineage>
</organism>
<protein>
    <recommendedName>
        <fullName evidence="9">Phosphate-starvation-inducible E</fullName>
    </recommendedName>
</protein>
<dbReference type="GO" id="GO:0005886">
    <property type="term" value="C:plasma membrane"/>
    <property type="evidence" value="ECO:0007669"/>
    <property type="project" value="UniProtKB-SubCell"/>
</dbReference>
<feature type="transmembrane region" description="Helical" evidence="6">
    <location>
        <begin position="62"/>
        <end position="80"/>
    </location>
</feature>
<name>A0A0D8FYW1_9ACTN</name>